<keyword evidence="3" id="KW-1185">Reference proteome</keyword>
<feature type="domain" description="HTH cro/C1-type" evidence="1">
    <location>
        <begin position="72"/>
        <end position="127"/>
    </location>
</feature>
<dbReference type="GO" id="GO:0003677">
    <property type="term" value="F:DNA binding"/>
    <property type="evidence" value="ECO:0007669"/>
    <property type="project" value="InterPro"/>
</dbReference>
<organism evidence="2 3">
    <name type="scientific">Methylovorus glucosotrophus (strain SIP3-4)</name>
    <dbReference type="NCBI Taxonomy" id="582744"/>
    <lineage>
        <taxon>Bacteria</taxon>
        <taxon>Pseudomonadati</taxon>
        <taxon>Pseudomonadota</taxon>
        <taxon>Betaproteobacteria</taxon>
        <taxon>Nitrosomonadales</taxon>
        <taxon>Methylophilaceae</taxon>
        <taxon>Methylovorus</taxon>
    </lineage>
</organism>
<reference evidence="3" key="1">
    <citation type="submission" date="2009-07" db="EMBL/GenBank/DDBJ databases">
        <title>Complete sequence of chromosome of Methylovorus sp. SIP3-4.</title>
        <authorList>
            <person name="Lucas S."/>
            <person name="Copeland A."/>
            <person name="Lapidus A."/>
            <person name="Glavina del Rio T."/>
            <person name="Tice H."/>
            <person name="Bruce D."/>
            <person name="Goodwin L."/>
            <person name="Pitluck S."/>
            <person name="Clum A."/>
            <person name="Larimer F."/>
            <person name="Land M."/>
            <person name="Hauser L."/>
            <person name="Kyrpides N."/>
            <person name="Mikhailova N."/>
            <person name="Kayluzhnaya M."/>
            <person name="Chistoserdova L."/>
        </authorList>
    </citation>
    <scope>NUCLEOTIDE SEQUENCE [LARGE SCALE GENOMIC DNA]</scope>
    <source>
        <strain evidence="3">SIP3-4</strain>
    </source>
</reference>
<dbReference type="SUPFAM" id="SSF47413">
    <property type="entry name" value="lambda repressor-like DNA-binding domains"/>
    <property type="match status" value="1"/>
</dbReference>
<dbReference type="OrthoDB" id="3034420at2"/>
<dbReference type="eggNOG" id="COG1396">
    <property type="taxonomic scope" value="Bacteria"/>
</dbReference>
<evidence type="ECO:0000313" key="3">
    <source>
        <dbReference type="Proteomes" id="UP000002743"/>
    </source>
</evidence>
<accession>C6XD19</accession>
<name>C6XD19_METGS</name>
<dbReference type="HOGENOM" id="CLU_1641750_0_0_4"/>
<dbReference type="Gene3D" id="1.10.260.40">
    <property type="entry name" value="lambda repressor-like DNA-binding domains"/>
    <property type="match status" value="1"/>
</dbReference>
<dbReference type="PROSITE" id="PS50943">
    <property type="entry name" value="HTH_CROC1"/>
    <property type="match status" value="1"/>
</dbReference>
<dbReference type="SMART" id="SM00530">
    <property type="entry name" value="HTH_XRE"/>
    <property type="match status" value="1"/>
</dbReference>
<protein>
    <submittedName>
        <fullName evidence="2">Transcriptional regulator, XRE family</fullName>
    </submittedName>
</protein>
<dbReference type="Pfam" id="PF01381">
    <property type="entry name" value="HTH_3"/>
    <property type="match status" value="1"/>
</dbReference>
<proteinExistence type="predicted"/>
<evidence type="ECO:0000259" key="1">
    <source>
        <dbReference type="PROSITE" id="PS50943"/>
    </source>
</evidence>
<sequence length="161" mass="18153">MSHLLSNPSTMHLVGWNQQEVTGNIGPAHASSQPMVLRQEWNPLVGRADWKDREYREAYMEATVEQDIAYQIKLNREARRLTQSRLASMIGTKQSAVCRYEDPTYGAHSIPTLIKIANAFDCALSVRLISYKELARQSAKSGKSAFLVPKFSEELNLIEGK</sequence>
<dbReference type="AlphaFoldDB" id="C6XD19"/>
<dbReference type="RefSeq" id="WP_015829944.1">
    <property type="nucleotide sequence ID" value="NC_012969.1"/>
</dbReference>
<dbReference type="InterPro" id="IPR001387">
    <property type="entry name" value="Cro/C1-type_HTH"/>
</dbReference>
<dbReference type="InterPro" id="IPR010982">
    <property type="entry name" value="Lambda_DNA-bd_dom_sf"/>
</dbReference>
<gene>
    <name evidence="2" type="ordered locus">Msip34_1198</name>
</gene>
<reference evidence="2 3" key="2">
    <citation type="journal article" date="2011" name="J. Bacteriol.">
        <title>Genomes of three methylotrophs from a single niche uncover genetic and metabolic divergence of Methylophilaceae.</title>
        <authorList>
            <person name="Lapidus A."/>
            <person name="Clum A."/>
            <person name="Labutti K."/>
            <person name="Kaluzhnaya M.G."/>
            <person name="Lim S."/>
            <person name="Beck D.A."/>
            <person name="Glavina Del Rio T."/>
            <person name="Nolan M."/>
            <person name="Mavromatis K."/>
            <person name="Huntemann M."/>
            <person name="Lucas S."/>
            <person name="Lidstrom M.E."/>
            <person name="Ivanova N."/>
            <person name="Chistoserdova L."/>
        </authorList>
    </citation>
    <scope>NUCLEOTIDE SEQUENCE [LARGE SCALE GENOMIC DNA]</scope>
    <source>
        <strain evidence="2 3">SIP3-4</strain>
    </source>
</reference>
<evidence type="ECO:0000313" key="2">
    <source>
        <dbReference type="EMBL" id="ACT50444.1"/>
    </source>
</evidence>
<dbReference type="Proteomes" id="UP000002743">
    <property type="component" value="Chromosome"/>
</dbReference>
<dbReference type="KEGG" id="mei:Msip34_1198"/>
<dbReference type="CDD" id="cd00093">
    <property type="entry name" value="HTH_XRE"/>
    <property type="match status" value="1"/>
</dbReference>
<dbReference type="EMBL" id="CP001674">
    <property type="protein sequence ID" value="ACT50444.1"/>
    <property type="molecule type" value="Genomic_DNA"/>
</dbReference>